<dbReference type="PANTHER" id="PTHR34298">
    <property type="entry name" value="SEGREGATION AND CONDENSATION PROTEIN B"/>
    <property type="match status" value="1"/>
</dbReference>
<comment type="caution">
    <text evidence="6">The sequence shown here is derived from an EMBL/GenBank/DDBJ whole genome shotgun (WGS) entry which is preliminary data.</text>
</comment>
<keyword evidence="8" id="KW-1185">Reference proteome</keyword>
<accession>A0A2U1SPG2</accession>
<dbReference type="InterPro" id="IPR036388">
    <property type="entry name" value="WH-like_DNA-bd_sf"/>
</dbReference>
<feature type="region of interest" description="Disordered" evidence="5">
    <location>
        <begin position="198"/>
        <end position="220"/>
    </location>
</feature>
<reference evidence="6" key="2">
    <citation type="submission" date="2018-02" db="EMBL/GenBank/DDBJ databases">
        <authorList>
            <person name="Cohen D.B."/>
            <person name="Kent A.D."/>
        </authorList>
    </citation>
    <scope>NUCLEOTIDE SEQUENCE</scope>
    <source>
        <strain evidence="6">DSM 17706</strain>
    </source>
</reference>
<evidence type="ECO:0000256" key="1">
    <source>
        <dbReference type="ARBA" id="ARBA00022490"/>
    </source>
</evidence>
<dbReference type="Proteomes" id="UP000245137">
    <property type="component" value="Unassembled WGS sequence"/>
</dbReference>
<dbReference type="PANTHER" id="PTHR34298:SF2">
    <property type="entry name" value="SEGREGATION AND CONDENSATION PROTEIN B"/>
    <property type="match status" value="1"/>
</dbReference>
<reference evidence="7 9" key="3">
    <citation type="submission" date="2019-07" db="EMBL/GenBank/DDBJ databases">
        <title>Ln-dependent methylotrophs.</title>
        <authorList>
            <person name="Tani A."/>
        </authorList>
    </citation>
    <scope>NUCLEOTIDE SEQUENCE [LARGE SCALE GENOMIC DNA]</scope>
    <source>
        <strain evidence="7 9">SM89A</strain>
    </source>
</reference>
<proteinExistence type="predicted"/>
<dbReference type="GO" id="GO:0051301">
    <property type="term" value="P:cell division"/>
    <property type="evidence" value="ECO:0007669"/>
    <property type="project" value="UniProtKB-KW"/>
</dbReference>
<evidence type="ECO:0000313" key="7">
    <source>
        <dbReference type="EMBL" id="TRL35714.1"/>
    </source>
</evidence>
<protein>
    <submittedName>
        <fullName evidence="6">SMC-Scp complex subunit ScpB</fullName>
    </submittedName>
</protein>
<evidence type="ECO:0000256" key="5">
    <source>
        <dbReference type="SAM" id="MobiDB-lite"/>
    </source>
</evidence>
<dbReference type="EMBL" id="PUIV01000020">
    <property type="protein sequence ID" value="PWB93501.1"/>
    <property type="molecule type" value="Genomic_DNA"/>
</dbReference>
<name>A0A2U1SPG2_METSR</name>
<evidence type="ECO:0000313" key="6">
    <source>
        <dbReference type="EMBL" id="PWB93501.1"/>
    </source>
</evidence>
<keyword evidence="4" id="KW-0131">Cell cycle</keyword>
<evidence type="ECO:0000256" key="3">
    <source>
        <dbReference type="ARBA" id="ARBA00022829"/>
    </source>
</evidence>
<evidence type="ECO:0000256" key="2">
    <source>
        <dbReference type="ARBA" id="ARBA00022618"/>
    </source>
</evidence>
<evidence type="ECO:0000313" key="8">
    <source>
        <dbReference type="Proteomes" id="UP000245137"/>
    </source>
</evidence>
<dbReference type="NCBIfam" id="TIGR00281">
    <property type="entry name" value="SMC-Scp complex subunit ScpB"/>
    <property type="match status" value="1"/>
</dbReference>
<dbReference type="Proteomes" id="UP000316781">
    <property type="component" value="Unassembled WGS sequence"/>
</dbReference>
<dbReference type="InterPro" id="IPR005234">
    <property type="entry name" value="ScpB_csome_segregation"/>
</dbReference>
<sequence length="246" mass="27067">MARALRPVELFEDDAALEGEEAALREAARIAEALLFAAGEPLEQSEIARRLPDGTNVEAVLARLKQDYADRGVTLTRAGHKWFFRTAADLGWVLARQQVEQKKLSRAALETLAIVAYHQPVTRAEIEDIRGVAVAKGTLDVLLETGWVRLRGRRRAPGRPLTYGTTDSFLMQFGLEQIGDLPGLDELKGAGLFDGRLPKGFDVPQPTDDAALKEDEDPLEGDAEAALEMDFLQEPDAPEEPEPIEE</sequence>
<dbReference type="RefSeq" id="WP_108917666.1">
    <property type="nucleotide sequence ID" value="NZ_BGJY01000019.1"/>
</dbReference>
<dbReference type="Gene3D" id="1.10.10.10">
    <property type="entry name" value="Winged helix-like DNA-binding domain superfamily/Winged helix DNA-binding domain"/>
    <property type="match status" value="2"/>
</dbReference>
<reference evidence="6 8" key="1">
    <citation type="journal article" date="2018" name="Appl. Microbiol. Biotechnol.">
        <title>Co-cultivation of the strictly anaerobic methanogen Methanosarcina barkeri with aerobic methanotrophs in an oxygen-limited membrane bioreactor.</title>
        <authorList>
            <person name="In 't Zandt M.H."/>
            <person name="van den Bosch T.J.M."/>
            <person name="Rijkers R."/>
            <person name="van Kessel M.A.H.J."/>
            <person name="Jetten M.S.M."/>
            <person name="Welte C.U."/>
        </authorList>
    </citation>
    <scope>NUCLEOTIDE SEQUENCE [LARGE SCALE GENOMIC DNA]</scope>
    <source>
        <strain evidence="6 8">DSM 17706</strain>
    </source>
</reference>
<dbReference type="SUPFAM" id="SSF46785">
    <property type="entry name" value="Winged helix' DNA-binding domain"/>
    <property type="match status" value="2"/>
</dbReference>
<keyword evidence="3" id="KW-0159">Chromosome partition</keyword>
<organism evidence="6 8">
    <name type="scientific">Methylosinus sporium</name>
    <dbReference type="NCBI Taxonomy" id="428"/>
    <lineage>
        <taxon>Bacteria</taxon>
        <taxon>Pseudomonadati</taxon>
        <taxon>Pseudomonadota</taxon>
        <taxon>Alphaproteobacteria</taxon>
        <taxon>Hyphomicrobiales</taxon>
        <taxon>Methylocystaceae</taxon>
        <taxon>Methylosinus</taxon>
    </lineage>
</organism>
<dbReference type="OrthoDB" id="9806226at2"/>
<dbReference type="EMBL" id="VJMF01000027">
    <property type="protein sequence ID" value="TRL35714.1"/>
    <property type="molecule type" value="Genomic_DNA"/>
</dbReference>
<gene>
    <name evidence="6" type="primary">scpB</name>
    <name evidence="6" type="ORF">C5689_12810</name>
    <name evidence="7" type="ORF">FM996_06590</name>
</gene>
<keyword evidence="2" id="KW-0132">Cell division</keyword>
<evidence type="ECO:0000313" key="9">
    <source>
        <dbReference type="Proteomes" id="UP000316781"/>
    </source>
</evidence>
<evidence type="ECO:0000256" key="4">
    <source>
        <dbReference type="ARBA" id="ARBA00023306"/>
    </source>
</evidence>
<dbReference type="InterPro" id="IPR036390">
    <property type="entry name" value="WH_DNA-bd_sf"/>
</dbReference>
<dbReference type="GO" id="GO:0051304">
    <property type="term" value="P:chromosome separation"/>
    <property type="evidence" value="ECO:0007669"/>
    <property type="project" value="InterPro"/>
</dbReference>
<dbReference type="AlphaFoldDB" id="A0A2U1SPG2"/>
<dbReference type="Pfam" id="PF04079">
    <property type="entry name" value="SMC_ScpB"/>
    <property type="match status" value="1"/>
</dbReference>
<keyword evidence="1" id="KW-0963">Cytoplasm</keyword>